<evidence type="ECO:0000313" key="5">
    <source>
        <dbReference type="Proteomes" id="UP000070533"/>
    </source>
</evidence>
<dbReference type="OrthoDB" id="9771846at2"/>
<gene>
    <name evidence="4" type="ORF">HMPREF3226_00432</name>
</gene>
<comment type="similarity">
    <text evidence="1">Belongs to the glycosyltransferase 2 family.</text>
</comment>
<dbReference type="AlphaFoldDB" id="A0A133QLD1"/>
<dbReference type="Proteomes" id="UP000070533">
    <property type="component" value="Unassembled WGS sequence"/>
</dbReference>
<name>A0A133QLD1_9BACT</name>
<dbReference type="SUPFAM" id="SSF53448">
    <property type="entry name" value="Nucleotide-diphospho-sugar transferases"/>
    <property type="match status" value="1"/>
</dbReference>
<sequence length="284" mass="32826">MSSTDNIAIAFVLFNPEENELIHIQRIANIYKGSIVDNSSQSNFSGNTVGKMSYISLHKNTGIAKAQNIAIKSILLDHTIEHIIFFDQDSSFGENYPKQILNEFVQIKKTYPNLAILGPTIINKDNKKEYKSIIHKDIKGDNGFIFKKEIISSGSCVCIKTFYDVGFFEEKLFIDFVDCEWCFRAISKGYLCGITSHLKIEHQVGKNQKNIGGHTIIFSAPPRYYYQYRNFLILLTRNYTPLAFKLGKGTKFLLRLIYFPFIKGGFQRWKYMWKGIFAWFKLKL</sequence>
<dbReference type="PANTHER" id="PTHR43179">
    <property type="entry name" value="RHAMNOSYLTRANSFERASE WBBL"/>
    <property type="match status" value="1"/>
</dbReference>
<evidence type="ECO:0000256" key="1">
    <source>
        <dbReference type="ARBA" id="ARBA00006739"/>
    </source>
</evidence>
<accession>A0A133QLD1</accession>
<dbReference type="STRING" id="28128.HMPREF3226_00432"/>
<comment type="caution">
    <text evidence="4">The sequence shown here is derived from an EMBL/GenBank/DDBJ whole genome shotgun (WGS) entry which is preliminary data.</text>
</comment>
<keyword evidence="3" id="KW-0808">Transferase</keyword>
<reference evidence="5" key="1">
    <citation type="submission" date="2016-01" db="EMBL/GenBank/DDBJ databases">
        <authorList>
            <person name="Mitreva M."/>
            <person name="Pepin K.H."/>
            <person name="Mihindukulasuriya K.A."/>
            <person name="Fulton R."/>
            <person name="Fronick C."/>
            <person name="O'Laughlin M."/>
            <person name="Miner T."/>
            <person name="Herter B."/>
            <person name="Rosa B.A."/>
            <person name="Cordes M."/>
            <person name="Tomlinson C."/>
            <person name="Wollam A."/>
            <person name="Palsikar V.B."/>
            <person name="Mardis E.R."/>
            <person name="Wilson R.K."/>
        </authorList>
    </citation>
    <scope>NUCLEOTIDE SEQUENCE [LARGE SCALE GENOMIC DNA]</scope>
    <source>
        <strain evidence="5">MJR7716</strain>
    </source>
</reference>
<dbReference type="Gene3D" id="3.90.550.10">
    <property type="entry name" value="Spore Coat Polysaccharide Biosynthesis Protein SpsA, Chain A"/>
    <property type="match status" value="1"/>
</dbReference>
<evidence type="ECO:0000256" key="2">
    <source>
        <dbReference type="ARBA" id="ARBA00022676"/>
    </source>
</evidence>
<dbReference type="InterPro" id="IPR029044">
    <property type="entry name" value="Nucleotide-diphossugar_trans"/>
</dbReference>
<dbReference type="EMBL" id="LRQG01000016">
    <property type="protein sequence ID" value="KXA43684.1"/>
    <property type="molecule type" value="Genomic_DNA"/>
</dbReference>
<keyword evidence="2" id="KW-0328">Glycosyltransferase</keyword>
<evidence type="ECO:0000313" key="4">
    <source>
        <dbReference type="EMBL" id="KXA43684.1"/>
    </source>
</evidence>
<keyword evidence="5" id="KW-1185">Reference proteome</keyword>
<organism evidence="4 5">
    <name type="scientific">Prevotella corporis</name>
    <dbReference type="NCBI Taxonomy" id="28128"/>
    <lineage>
        <taxon>Bacteria</taxon>
        <taxon>Pseudomonadati</taxon>
        <taxon>Bacteroidota</taxon>
        <taxon>Bacteroidia</taxon>
        <taxon>Bacteroidales</taxon>
        <taxon>Prevotellaceae</taxon>
        <taxon>Prevotella</taxon>
    </lineage>
</organism>
<protein>
    <recommendedName>
        <fullName evidence="6">Glycosyltransferase 2-like domain-containing protein</fullName>
    </recommendedName>
</protein>
<proteinExistence type="inferred from homology"/>
<evidence type="ECO:0008006" key="6">
    <source>
        <dbReference type="Google" id="ProtNLM"/>
    </source>
</evidence>
<dbReference type="GO" id="GO:0016757">
    <property type="term" value="F:glycosyltransferase activity"/>
    <property type="evidence" value="ECO:0007669"/>
    <property type="project" value="UniProtKB-KW"/>
</dbReference>
<dbReference type="RefSeq" id="WP_060940151.1">
    <property type="nucleotide sequence ID" value="NZ_JAIHUT010000005.1"/>
</dbReference>
<dbReference type="PATRIC" id="fig|28128.5.peg.434"/>
<dbReference type="PANTHER" id="PTHR43179:SF12">
    <property type="entry name" value="GALACTOFURANOSYLTRANSFERASE GLFT2"/>
    <property type="match status" value="1"/>
</dbReference>
<evidence type="ECO:0000256" key="3">
    <source>
        <dbReference type="ARBA" id="ARBA00022679"/>
    </source>
</evidence>